<reference evidence="2 3" key="1">
    <citation type="submission" date="2024-03" db="EMBL/GenBank/DDBJ databases">
        <title>Draft genome sequence of Pseudonocardia tropica JCM 19149.</title>
        <authorList>
            <person name="Butdee W."/>
            <person name="Duangmal K."/>
        </authorList>
    </citation>
    <scope>NUCLEOTIDE SEQUENCE [LARGE SCALE GENOMIC DNA]</scope>
    <source>
        <strain evidence="2 3">JCM 19149</strain>
    </source>
</reference>
<feature type="region of interest" description="Disordered" evidence="1">
    <location>
        <begin position="28"/>
        <end position="70"/>
    </location>
</feature>
<protein>
    <submittedName>
        <fullName evidence="2">Uncharacterized protein</fullName>
    </submittedName>
</protein>
<dbReference type="InterPro" id="IPR023606">
    <property type="entry name" value="CoA-Trfase_III_dom_1_sf"/>
</dbReference>
<gene>
    <name evidence="2" type="ORF">WHI96_09225</name>
</gene>
<dbReference type="Proteomes" id="UP001464923">
    <property type="component" value="Unassembled WGS sequence"/>
</dbReference>
<evidence type="ECO:0000256" key="1">
    <source>
        <dbReference type="SAM" id="MobiDB-lite"/>
    </source>
</evidence>
<name>A0ABV1JST3_9PSEU</name>
<sequence length="70" mass="7427">MGEVFTDPLLTGRDFFWDAPHPTLPAVRQLGSPMRFSRTPARRGTAGPPLGAATDDVLAELSDPARGGHA</sequence>
<evidence type="ECO:0000313" key="3">
    <source>
        <dbReference type="Proteomes" id="UP001464923"/>
    </source>
</evidence>
<accession>A0ABV1JST3</accession>
<dbReference type="Gene3D" id="3.40.50.10540">
    <property type="entry name" value="Crotonobetainyl-coa:carnitine coa-transferase, domain 1"/>
    <property type="match status" value="1"/>
</dbReference>
<proteinExistence type="predicted"/>
<keyword evidence="3" id="KW-1185">Reference proteome</keyword>
<organism evidence="2 3">
    <name type="scientific">Pseudonocardia tropica</name>
    <dbReference type="NCBI Taxonomy" id="681289"/>
    <lineage>
        <taxon>Bacteria</taxon>
        <taxon>Bacillati</taxon>
        <taxon>Actinomycetota</taxon>
        <taxon>Actinomycetes</taxon>
        <taxon>Pseudonocardiales</taxon>
        <taxon>Pseudonocardiaceae</taxon>
        <taxon>Pseudonocardia</taxon>
    </lineage>
</organism>
<dbReference type="SUPFAM" id="SSF89796">
    <property type="entry name" value="CoA-transferase family III (CaiB/BaiF)"/>
    <property type="match status" value="1"/>
</dbReference>
<evidence type="ECO:0000313" key="2">
    <source>
        <dbReference type="EMBL" id="MEQ3539002.1"/>
    </source>
</evidence>
<dbReference type="EMBL" id="JBEDNP010000004">
    <property type="protein sequence ID" value="MEQ3539002.1"/>
    <property type="molecule type" value="Genomic_DNA"/>
</dbReference>
<comment type="caution">
    <text evidence="2">The sequence shown here is derived from an EMBL/GenBank/DDBJ whole genome shotgun (WGS) entry which is preliminary data.</text>
</comment>
<dbReference type="RefSeq" id="WP_345652137.1">
    <property type="nucleotide sequence ID" value="NZ_BAABLY010000082.1"/>
</dbReference>